<dbReference type="EMBL" id="JAFVMG010000003">
    <property type="protein sequence ID" value="MBO1327867.1"/>
    <property type="molecule type" value="Genomic_DNA"/>
</dbReference>
<comment type="caution">
    <text evidence="1">The sequence shown here is derived from an EMBL/GenBank/DDBJ whole genome shotgun (WGS) entry which is preliminary data.</text>
</comment>
<keyword evidence="2" id="KW-1185">Reference proteome</keyword>
<protein>
    <recommendedName>
        <fullName evidence="3">Flagellin assembly protein</fullName>
    </recommendedName>
</protein>
<evidence type="ECO:0000313" key="2">
    <source>
        <dbReference type="Proteomes" id="UP000664399"/>
    </source>
</evidence>
<sequence>MIHPAMRAYQAVSETAISGRDADAACFRLLLIELEKARDSTDPAVRSAALDKHQQMWGLIMKANISETGAATPLEDRELFIRLADQAQRYGIKLLVDPSLSFDPLIDIAQNVLEGLETASVTESDMSYGIL</sequence>
<dbReference type="InterPro" id="IPR010845">
    <property type="entry name" value="FlaF"/>
</dbReference>
<proteinExistence type="predicted"/>
<accession>A0ABS3LKV6</accession>
<dbReference type="Proteomes" id="UP000664399">
    <property type="component" value="Unassembled WGS sequence"/>
</dbReference>
<evidence type="ECO:0008006" key="3">
    <source>
        <dbReference type="Google" id="ProtNLM"/>
    </source>
</evidence>
<reference evidence="1 2" key="1">
    <citation type="submission" date="2021-03" db="EMBL/GenBank/DDBJ databases">
        <title>The complete genome sequence of Acetobacter suratthaniensis TBRC 1719.</title>
        <authorList>
            <person name="Charoenyingcharoen P."/>
            <person name="Yukphan P."/>
        </authorList>
    </citation>
    <scope>NUCLEOTIDE SEQUENCE [LARGE SCALE GENOMIC DNA]</scope>
    <source>
        <strain evidence="1 2">TBRC 1719</strain>
    </source>
</reference>
<evidence type="ECO:0000313" key="1">
    <source>
        <dbReference type="EMBL" id="MBO1327867.1"/>
    </source>
</evidence>
<dbReference type="Pfam" id="PF07309">
    <property type="entry name" value="FlaF"/>
    <property type="match status" value="1"/>
</dbReference>
<organism evidence="1 2">
    <name type="scientific">Acetobacter suratthaniensis</name>
    <dbReference type="NCBI Taxonomy" id="1502841"/>
    <lineage>
        <taxon>Bacteria</taxon>
        <taxon>Pseudomonadati</taxon>
        <taxon>Pseudomonadota</taxon>
        <taxon>Alphaproteobacteria</taxon>
        <taxon>Acetobacterales</taxon>
        <taxon>Acetobacteraceae</taxon>
        <taxon>Acetobacter</taxon>
    </lineage>
</organism>
<gene>
    <name evidence="1" type="ORF">J2D75_05165</name>
</gene>
<name>A0ABS3LKV6_9PROT</name>